<proteinExistence type="predicted"/>
<keyword evidence="3" id="KW-1185">Reference proteome</keyword>
<dbReference type="AlphaFoldDB" id="A0A2S7WAS8"/>
<name>A0A2S7WAS8_9FLAO</name>
<evidence type="ECO:0000313" key="3">
    <source>
        <dbReference type="Proteomes" id="UP000237608"/>
    </source>
</evidence>
<evidence type="ECO:0000313" key="2">
    <source>
        <dbReference type="EMBL" id="PQJ74738.1"/>
    </source>
</evidence>
<evidence type="ECO:0000256" key="1">
    <source>
        <dbReference type="SAM" id="Phobius"/>
    </source>
</evidence>
<gene>
    <name evidence="2" type="ORF">BTO13_05470</name>
</gene>
<sequence>MDKDTMKQVFMLVVTSVLLYFCGSYLTTIGELKSLFDGLVVMIFFFSLFPFLSLFTIFVIRFLKSLLSFRNY</sequence>
<feature type="transmembrane region" description="Helical" evidence="1">
    <location>
        <begin position="9"/>
        <end position="27"/>
    </location>
</feature>
<dbReference type="EMBL" id="MSCL01000001">
    <property type="protein sequence ID" value="PQJ74738.1"/>
    <property type="molecule type" value="Genomic_DNA"/>
</dbReference>
<keyword evidence="1" id="KW-0472">Membrane</keyword>
<accession>A0A2S7WAS8</accession>
<keyword evidence="1" id="KW-0812">Transmembrane</keyword>
<dbReference type="Proteomes" id="UP000237608">
    <property type="component" value="Unassembled WGS sequence"/>
</dbReference>
<protein>
    <submittedName>
        <fullName evidence="2">Uncharacterized protein</fullName>
    </submittedName>
</protein>
<keyword evidence="1" id="KW-1133">Transmembrane helix</keyword>
<reference evidence="2 3" key="1">
    <citation type="submission" date="2016-12" db="EMBL/GenBank/DDBJ databases">
        <title>Trade-off between light-utilization and light-protection in marine flavobacteria.</title>
        <authorList>
            <person name="Kumagai Y."/>
            <person name="Yoshizawa S."/>
            <person name="Kogure K."/>
            <person name="Iwasaki W."/>
        </authorList>
    </citation>
    <scope>NUCLEOTIDE SEQUENCE [LARGE SCALE GENOMIC DNA]</scope>
    <source>
        <strain evidence="2 3">KCTC 22729</strain>
    </source>
</reference>
<comment type="caution">
    <text evidence="2">The sequence shown here is derived from an EMBL/GenBank/DDBJ whole genome shotgun (WGS) entry which is preliminary data.</text>
</comment>
<feature type="transmembrane region" description="Helical" evidence="1">
    <location>
        <begin position="39"/>
        <end position="63"/>
    </location>
</feature>
<organism evidence="2 3">
    <name type="scientific">Polaribacter gangjinensis</name>
    <dbReference type="NCBI Taxonomy" id="574710"/>
    <lineage>
        <taxon>Bacteria</taxon>
        <taxon>Pseudomonadati</taxon>
        <taxon>Bacteroidota</taxon>
        <taxon>Flavobacteriia</taxon>
        <taxon>Flavobacteriales</taxon>
        <taxon>Flavobacteriaceae</taxon>
    </lineage>
</organism>